<evidence type="ECO:0000256" key="3">
    <source>
        <dbReference type="SAM" id="SignalP"/>
    </source>
</evidence>
<evidence type="ECO:0000313" key="4">
    <source>
        <dbReference type="EMBL" id="QKE88863.1"/>
    </source>
</evidence>
<proteinExistence type="inferred from homology"/>
<dbReference type="RefSeq" id="WP_171832826.1">
    <property type="nucleotide sequence ID" value="NZ_CP053708.1"/>
</dbReference>
<dbReference type="Gene3D" id="3.40.190.10">
    <property type="entry name" value="Periplasmic binding protein-like II"/>
    <property type="match status" value="2"/>
</dbReference>
<dbReference type="Pfam" id="PF01547">
    <property type="entry name" value="SBP_bac_1"/>
    <property type="match status" value="1"/>
</dbReference>
<dbReference type="InterPro" id="IPR006059">
    <property type="entry name" value="SBP"/>
</dbReference>
<feature type="chain" id="PRO_5026651941" evidence="3">
    <location>
        <begin position="26"/>
        <end position="440"/>
    </location>
</feature>
<dbReference type="PANTHER" id="PTHR43649:SF12">
    <property type="entry name" value="DIACETYLCHITOBIOSE BINDING PROTEIN DASA"/>
    <property type="match status" value="1"/>
</dbReference>
<gene>
    <name evidence="4" type="ORF">HN018_01260</name>
</gene>
<sequence>MKQTRTLATMLAISFGIASNAPVQAATTITIATVNNSDMIVMEKLSSQFEKENPDIKLHWVTLEENVLRQRVTTDVATHAGQLDLVTVGVYEVPIWGKLGWLSPFTDIPASYQVDDLLKPIRNALTVDGHLDALPFYGESTFTIYRTDLFKAKNLVMPANPTWTQIADFAAKLNDSSQGVYGICLRGKPGWGENMGTIGDLANSFGGRYFDMNWNAQLESAPWKQAVNFYVKLLKDSGPPGVVSNGYNETLALFASGKCAMWVDATVSASFLGNPTQSKVVGKVGYVAAPYETSAVGSHYLWAWTLAVPKTSRKAEAAKRFALWATSPAYIALVAKTSGWGAVPPGTRTSTYANPDYLKAAPYAPIVLQAMQTADPRHPVDQPVPYVGISYVGIPEWQDIGTNIGQQIAAAVSGQESVDNALKQAQQDTTRAMTQGGYLK</sequence>
<dbReference type="SUPFAM" id="SSF53850">
    <property type="entry name" value="Periplasmic binding protein-like II"/>
    <property type="match status" value="1"/>
</dbReference>
<feature type="signal peptide" evidence="3">
    <location>
        <begin position="1"/>
        <end position="25"/>
    </location>
</feature>
<name>A0A6M8H8A5_9PROT</name>
<evidence type="ECO:0000256" key="1">
    <source>
        <dbReference type="ARBA" id="ARBA00004418"/>
    </source>
</evidence>
<dbReference type="EMBL" id="CP053708">
    <property type="protein sequence ID" value="QKE88863.1"/>
    <property type="molecule type" value="Genomic_DNA"/>
</dbReference>
<protein>
    <submittedName>
        <fullName evidence="4">Sugar ABC transporter substrate-binding protein</fullName>
    </submittedName>
</protein>
<evidence type="ECO:0000256" key="2">
    <source>
        <dbReference type="ARBA" id="ARBA00008520"/>
    </source>
</evidence>
<dbReference type="CDD" id="cd13585">
    <property type="entry name" value="PBP2_TMBP_like"/>
    <property type="match status" value="1"/>
</dbReference>
<keyword evidence="5" id="KW-1185">Reference proteome</keyword>
<dbReference type="InterPro" id="IPR050490">
    <property type="entry name" value="Bact_solute-bd_prot1"/>
</dbReference>
<reference evidence="4 5" key="1">
    <citation type="journal article" date="2014" name="World J. Microbiol. Biotechnol.">
        <title>Biodiversity and physiological characteristics of Antarctic and Arctic lichens-associated bacteria.</title>
        <authorList>
            <person name="Lee Y.M."/>
            <person name="Kim E.H."/>
            <person name="Lee H.K."/>
            <person name="Hong S.G."/>
        </authorList>
    </citation>
    <scope>NUCLEOTIDE SEQUENCE [LARGE SCALE GENOMIC DNA]</scope>
    <source>
        <strain evidence="4 5">PAMC 26569</strain>
    </source>
</reference>
<dbReference type="GO" id="GO:0042597">
    <property type="term" value="C:periplasmic space"/>
    <property type="evidence" value="ECO:0007669"/>
    <property type="project" value="UniProtKB-SubCell"/>
</dbReference>
<accession>A0A6M8H8A5</accession>
<dbReference type="AlphaFoldDB" id="A0A6M8H8A5"/>
<dbReference type="Proteomes" id="UP000500767">
    <property type="component" value="Chromosome"/>
</dbReference>
<keyword evidence="3" id="KW-0732">Signal</keyword>
<evidence type="ECO:0000313" key="5">
    <source>
        <dbReference type="Proteomes" id="UP000500767"/>
    </source>
</evidence>
<organism evidence="4 5">
    <name type="scientific">Lichenicola cladoniae</name>
    <dbReference type="NCBI Taxonomy" id="1484109"/>
    <lineage>
        <taxon>Bacteria</taxon>
        <taxon>Pseudomonadati</taxon>
        <taxon>Pseudomonadota</taxon>
        <taxon>Alphaproteobacteria</taxon>
        <taxon>Acetobacterales</taxon>
        <taxon>Acetobacteraceae</taxon>
        <taxon>Lichenicola</taxon>
    </lineage>
</organism>
<dbReference type="KEGG" id="lck:HN018_01260"/>
<comment type="subcellular location">
    <subcellularLocation>
        <location evidence="1">Periplasm</location>
    </subcellularLocation>
</comment>
<dbReference type="PANTHER" id="PTHR43649">
    <property type="entry name" value="ARABINOSE-BINDING PROTEIN-RELATED"/>
    <property type="match status" value="1"/>
</dbReference>
<comment type="similarity">
    <text evidence="2">Belongs to the bacterial solute-binding protein 1 family.</text>
</comment>